<protein>
    <submittedName>
        <fullName evidence="1">Uncharacterized protein</fullName>
    </submittedName>
</protein>
<keyword evidence="2" id="KW-1185">Reference proteome</keyword>
<organism evidence="1 2">
    <name type="scientific">Heracleum sosnowskyi</name>
    <dbReference type="NCBI Taxonomy" id="360622"/>
    <lineage>
        <taxon>Eukaryota</taxon>
        <taxon>Viridiplantae</taxon>
        <taxon>Streptophyta</taxon>
        <taxon>Embryophyta</taxon>
        <taxon>Tracheophyta</taxon>
        <taxon>Spermatophyta</taxon>
        <taxon>Magnoliopsida</taxon>
        <taxon>eudicotyledons</taxon>
        <taxon>Gunneridae</taxon>
        <taxon>Pentapetalae</taxon>
        <taxon>asterids</taxon>
        <taxon>campanulids</taxon>
        <taxon>Apiales</taxon>
        <taxon>Apiaceae</taxon>
        <taxon>Apioideae</taxon>
        <taxon>apioid superclade</taxon>
        <taxon>Tordylieae</taxon>
        <taxon>Tordyliinae</taxon>
        <taxon>Heracleum</taxon>
    </lineage>
</organism>
<comment type="caution">
    <text evidence="1">The sequence shown here is derived from an EMBL/GenBank/DDBJ whole genome shotgun (WGS) entry which is preliminary data.</text>
</comment>
<dbReference type="EMBL" id="JAUIZM010000005">
    <property type="protein sequence ID" value="KAK1385421.1"/>
    <property type="molecule type" value="Genomic_DNA"/>
</dbReference>
<accession>A0AAD8II77</accession>
<gene>
    <name evidence="1" type="ORF">POM88_023156</name>
</gene>
<proteinExistence type="predicted"/>
<sequence>MATHPRPTEKQASLWQTCEEDSDIDNMSFDILMAYPPTNELVVQVEETFTQSHQEAEQSNPKTIMSTLQVSFRVSQKHILENAKDFSSQLCDINSRLSVQTKPKNSYYRVE</sequence>
<name>A0AAD8II77_9APIA</name>
<reference evidence="1" key="1">
    <citation type="submission" date="2023-02" db="EMBL/GenBank/DDBJ databases">
        <title>Genome of toxic invasive species Heracleum sosnowskyi carries increased number of genes despite the absence of recent whole-genome duplications.</title>
        <authorList>
            <person name="Schelkunov M."/>
            <person name="Shtratnikova V."/>
            <person name="Makarenko M."/>
            <person name="Klepikova A."/>
            <person name="Omelchenko D."/>
            <person name="Novikova G."/>
            <person name="Obukhova E."/>
            <person name="Bogdanov V."/>
            <person name="Penin A."/>
            <person name="Logacheva M."/>
        </authorList>
    </citation>
    <scope>NUCLEOTIDE SEQUENCE</scope>
    <source>
        <strain evidence="1">Hsosn_3</strain>
        <tissue evidence="1">Leaf</tissue>
    </source>
</reference>
<dbReference type="AlphaFoldDB" id="A0AAD8II77"/>
<reference evidence="1" key="2">
    <citation type="submission" date="2023-05" db="EMBL/GenBank/DDBJ databases">
        <authorList>
            <person name="Schelkunov M.I."/>
        </authorList>
    </citation>
    <scope>NUCLEOTIDE SEQUENCE</scope>
    <source>
        <strain evidence="1">Hsosn_3</strain>
        <tissue evidence="1">Leaf</tissue>
    </source>
</reference>
<evidence type="ECO:0000313" key="1">
    <source>
        <dbReference type="EMBL" id="KAK1385421.1"/>
    </source>
</evidence>
<dbReference type="Proteomes" id="UP001237642">
    <property type="component" value="Unassembled WGS sequence"/>
</dbReference>
<evidence type="ECO:0000313" key="2">
    <source>
        <dbReference type="Proteomes" id="UP001237642"/>
    </source>
</evidence>